<feature type="region of interest" description="Disordered" evidence="2">
    <location>
        <begin position="61"/>
        <end position="106"/>
    </location>
</feature>
<reference evidence="3" key="1">
    <citation type="submission" date="2014-12" db="EMBL/GenBank/DDBJ databases">
        <title>Insight into the proteome of Arion vulgaris.</title>
        <authorList>
            <person name="Aradska J."/>
            <person name="Bulat T."/>
            <person name="Smidak R."/>
            <person name="Sarate P."/>
            <person name="Gangsoo J."/>
            <person name="Sialana F."/>
            <person name="Bilban M."/>
            <person name="Lubec G."/>
        </authorList>
    </citation>
    <scope>NUCLEOTIDE SEQUENCE</scope>
    <source>
        <tissue evidence="3">Skin</tissue>
    </source>
</reference>
<dbReference type="AlphaFoldDB" id="A0A0B7AN95"/>
<protein>
    <submittedName>
        <fullName evidence="3">Uncharacterized protein</fullName>
    </submittedName>
</protein>
<accession>A0A0B7AN95</accession>
<name>A0A0B7AN95_9EUPU</name>
<dbReference type="PANTHER" id="PTHR21501">
    <property type="entry name" value="PROTEIN FAM-161"/>
    <property type="match status" value="1"/>
</dbReference>
<evidence type="ECO:0000313" key="3">
    <source>
        <dbReference type="EMBL" id="CEK82318.1"/>
    </source>
</evidence>
<sequence length="106" mass="11891">MKKDDMERQEAYEREIEEMHARVENAPLLVEQFMAENAKTAAEKKFIATLHKSGLNDKEFVTTKSSRPSTSVRSGVTNITNGPNDVTPSLNNNNDLTYTKSDLADD</sequence>
<evidence type="ECO:0000256" key="1">
    <source>
        <dbReference type="ARBA" id="ARBA00023054"/>
    </source>
</evidence>
<dbReference type="GO" id="GO:0005856">
    <property type="term" value="C:cytoskeleton"/>
    <property type="evidence" value="ECO:0007669"/>
    <property type="project" value="UniProtKB-ARBA"/>
</dbReference>
<gene>
    <name evidence="3" type="primary">ORF130836</name>
</gene>
<evidence type="ECO:0000256" key="2">
    <source>
        <dbReference type="SAM" id="MobiDB-lite"/>
    </source>
</evidence>
<feature type="compositionally biased region" description="Polar residues" evidence="2">
    <location>
        <begin position="62"/>
        <end position="100"/>
    </location>
</feature>
<dbReference type="EMBL" id="HACG01035453">
    <property type="protein sequence ID" value="CEK82318.1"/>
    <property type="molecule type" value="Transcribed_RNA"/>
</dbReference>
<dbReference type="GO" id="GO:0044782">
    <property type="term" value="P:cilium organization"/>
    <property type="evidence" value="ECO:0007669"/>
    <property type="project" value="TreeGrafter"/>
</dbReference>
<dbReference type="PANTHER" id="PTHR21501:SF1">
    <property type="entry name" value="PROTEIN FAM-161"/>
    <property type="match status" value="1"/>
</dbReference>
<organism evidence="3">
    <name type="scientific">Arion vulgaris</name>
    <dbReference type="NCBI Taxonomy" id="1028688"/>
    <lineage>
        <taxon>Eukaryota</taxon>
        <taxon>Metazoa</taxon>
        <taxon>Spiralia</taxon>
        <taxon>Lophotrochozoa</taxon>
        <taxon>Mollusca</taxon>
        <taxon>Gastropoda</taxon>
        <taxon>Heterobranchia</taxon>
        <taxon>Euthyneura</taxon>
        <taxon>Panpulmonata</taxon>
        <taxon>Eupulmonata</taxon>
        <taxon>Stylommatophora</taxon>
        <taxon>Helicina</taxon>
        <taxon>Arionoidea</taxon>
        <taxon>Arionidae</taxon>
        <taxon>Arion</taxon>
    </lineage>
</organism>
<dbReference type="InterPro" id="IPR051655">
    <property type="entry name" value="FAM161"/>
</dbReference>
<keyword evidence="1" id="KW-0175">Coiled coil</keyword>
<dbReference type="GO" id="GO:0005929">
    <property type="term" value="C:cilium"/>
    <property type="evidence" value="ECO:0007669"/>
    <property type="project" value="TreeGrafter"/>
</dbReference>
<proteinExistence type="predicted"/>